<keyword evidence="5" id="KW-1185">Reference proteome</keyword>
<dbReference type="Pfam" id="PF02536">
    <property type="entry name" value="mTERF"/>
    <property type="match status" value="1"/>
</dbReference>
<evidence type="ECO:0000313" key="4">
    <source>
        <dbReference type="EMBL" id="KAK7276488.1"/>
    </source>
</evidence>
<name>A0AAN9ID52_CROPI</name>
<dbReference type="GO" id="GO:0006353">
    <property type="term" value="P:DNA-templated transcription termination"/>
    <property type="evidence" value="ECO:0007669"/>
    <property type="project" value="UniProtKB-KW"/>
</dbReference>
<evidence type="ECO:0000313" key="5">
    <source>
        <dbReference type="Proteomes" id="UP001372338"/>
    </source>
</evidence>
<accession>A0AAN9ID52</accession>
<sequence>MISHLNLYHNLIFLFNLPTHKKTASPRNPFPVSLKVSTFRCFKTTHLHFPAFSSLNYVPSRRCHKRMPLVVRTQAQRVLMDYLHSTRGYNFKDAEYISKNSPRFIEGLVSKVDFDVNVVDVDNGVVDVAREIRKLLRYNPINEFEPFFESLGISHSELQLVLPHGMIYLDDDHVLLDIFHALSSYGIPRNRIGKIYKEAKEVFRFDSGLLLSKFRAYEDLGLSRSLVTKLVVCCPSLLVGDVDCEFFVIVLDQLKEIGIEKDWIASYMSCSRTYSWKGMIDTMQRLRDMGYSDKKMRDLFKENPKLLLEGLGKKLCVFLDRSVELGIKMNVIYSYFVEYPHMLSNKFAKNMLRVVEFLCFIEMGVDDIVHILSNYMHLLSKPSLKGPKTVCRELKIEKADLCQIIKDEPLKLISMASKPEKKNSGKISGHDPLIHLEKTAFLRKLGYAENSEEMANALKMFRGRGDQLQERFDCLVEAGLDHNSVVKIVRRAPMILNLKKAVIKKKIDFLRNILGCPVECLVGFPSYFCHNLDKMMERFSMYAWLKERNAVKPTLTLSNIVSSNDKRFVKYFVNVHPEGPIIWKGIKSLPNKDKLLHKLP</sequence>
<comment type="similarity">
    <text evidence="1">Belongs to the mTERF family.</text>
</comment>
<proteinExistence type="inferred from homology"/>
<dbReference type="AlphaFoldDB" id="A0AAN9ID52"/>
<dbReference type="GO" id="GO:0003676">
    <property type="term" value="F:nucleic acid binding"/>
    <property type="evidence" value="ECO:0007669"/>
    <property type="project" value="InterPro"/>
</dbReference>
<gene>
    <name evidence="4" type="ORF">RIF29_17628</name>
</gene>
<evidence type="ECO:0000256" key="3">
    <source>
        <dbReference type="ARBA" id="ARBA00022946"/>
    </source>
</evidence>
<dbReference type="EMBL" id="JAYWIO010000003">
    <property type="protein sequence ID" value="KAK7276488.1"/>
    <property type="molecule type" value="Genomic_DNA"/>
</dbReference>
<dbReference type="SMART" id="SM00733">
    <property type="entry name" value="Mterf"/>
    <property type="match status" value="6"/>
</dbReference>
<keyword evidence="2" id="KW-0806">Transcription termination</keyword>
<protein>
    <submittedName>
        <fullName evidence="4">Uncharacterized protein</fullName>
    </submittedName>
</protein>
<dbReference type="InterPro" id="IPR003690">
    <property type="entry name" value="MTERF"/>
</dbReference>
<comment type="caution">
    <text evidence="4">The sequence shown here is derived from an EMBL/GenBank/DDBJ whole genome shotgun (WGS) entry which is preliminary data.</text>
</comment>
<organism evidence="4 5">
    <name type="scientific">Crotalaria pallida</name>
    <name type="common">Smooth rattlebox</name>
    <name type="synonym">Crotalaria striata</name>
    <dbReference type="NCBI Taxonomy" id="3830"/>
    <lineage>
        <taxon>Eukaryota</taxon>
        <taxon>Viridiplantae</taxon>
        <taxon>Streptophyta</taxon>
        <taxon>Embryophyta</taxon>
        <taxon>Tracheophyta</taxon>
        <taxon>Spermatophyta</taxon>
        <taxon>Magnoliopsida</taxon>
        <taxon>eudicotyledons</taxon>
        <taxon>Gunneridae</taxon>
        <taxon>Pentapetalae</taxon>
        <taxon>rosids</taxon>
        <taxon>fabids</taxon>
        <taxon>Fabales</taxon>
        <taxon>Fabaceae</taxon>
        <taxon>Papilionoideae</taxon>
        <taxon>50 kb inversion clade</taxon>
        <taxon>genistoids sensu lato</taxon>
        <taxon>core genistoids</taxon>
        <taxon>Crotalarieae</taxon>
        <taxon>Crotalaria</taxon>
    </lineage>
</organism>
<evidence type="ECO:0000256" key="1">
    <source>
        <dbReference type="ARBA" id="ARBA00007692"/>
    </source>
</evidence>
<keyword evidence="3" id="KW-0809">Transit peptide</keyword>
<dbReference type="InterPro" id="IPR038538">
    <property type="entry name" value="MTERF_sf"/>
</dbReference>
<dbReference type="Proteomes" id="UP001372338">
    <property type="component" value="Unassembled WGS sequence"/>
</dbReference>
<evidence type="ECO:0000256" key="2">
    <source>
        <dbReference type="ARBA" id="ARBA00022472"/>
    </source>
</evidence>
<dbReference type="Gene3D" id="1.25.70.10">
    <property type="entry name" value="Transcription termination factor 3, mitochondrial"/>
    <property type="match status" value="2"/>
</dbReference>
<keyword evidence="2" id="KW-0805">Transcription regulation</keyword>
<dbReference type="PANTHER" id="PTHR13068:SF103">
    <property type="entry name" value="MITOCHONDRIAL TRANSCRIPTION TERMINATION FACTOR FAMILY PROTEIN"/>
    <property type="match status" value="1"/>
</dbReference>
<keyword evidence="2" id="KW-0804">Transcription</keyword>
<reference evidence="4 5" key="1">
    <citation type="submission" date="2024-01" db="EMBL/GenBank/DDBJ databases">
        <title>The genomes of 5 underutilized Papilionoideae crops provide insights into root nodulation and disease resistanc.</title>
        <authorList>
            <person name="Yuan L."/>
        </authorList>
    </citation>
    <scope>NUCLEOTIDE SEQUENCE [LARGE SCALE GENOMIC DNA]</scope>
    <source>
        <strain evidence="4">ZHUSHIDOU_FW_LH</strain>
        <tissue evidence="4">Leaf</tissue>
    </source>
</reference>
<dbReference type="PANTHER" id="PTHR13068">
    <property type="entry name" value="CGI-12 PROTEIN-RELATED"/>
    <property type="match status" value="1"/>
</dbReference>